<keyword evidence="1" id="KW-0862">Zinc</keyword>
<feature type="domain" description="SWIM-type" evidence="3">
    <location>
        <begin position="336"/>
        <end position="368"/>
    </location>
</feature>
<reference evidence="4 5" key="1">
    <citation type="submission" date="2018-08" db="EMBL/GenBank/DDBJ databases">
        <title>Genomic investigation of the strawberry pathogen Phytophthora fragariae indicates pathogenicity is determined by transcriptional variation in three key races.</title>
        <authorList>
            <person name="Adams T.M."/>
            <person name="Armitage A.D."/>
            <person name="Sobczyk M.K."/>
            <person name="Bates H.J."/>
            <person name="Dunwell J.M."/>
            <person name="Nellist C.F."/>
            <person name="Harrison R.J."/>
        </authorList>
    </citation>
    <scope>NUCLEOTIDE SEQUENCE [LARGE SCALE GENOMIC DNA]</scope>
    <source>
        <strain evidence="4 5">NOV-71</strain>
    </source>
</reference>
<sequence>MSGSDPETHVPSVGVWKSSPITKEWHESWEAFYEYLKVYQADTHQLFRLRSSTSVARRNAEIKAQAGADLSPELVPEEFKTYWVKLICTHGWRRKSRSTGQRKSIFNKSTQCKADVKAAVAWNNDKQQFMIRTTGYSTDHNHRVDAAAYDNHPSTRRVEDPVLLAFVDVLQSAGSKPTRIVQFLRAKTEDDIPEPKHPFLRYFMKNWDQQKERWALYARSDVPHLGNHTNNRLETSWGHIKEILKPEMPLDECVDTLIFLQALAEMEYSKKITAVGYMQNQGADEELDRLSREVSTHAYRQIEAQCWMAKDRSTHYDISEITPNMFVVSGCDGRSYHVDTSKYRCSCVFMRTTLLPCRHVMYWRLINGKSAIPIRHIAPRWRLSCKLNQPAEEEDAPKDQVARKSFQLRESMMVASRHEVLNGTTKYTTACRRGNQIADIMSRNGTTVFNAMLAALDKFEEIIKDGIAPCVSRDKSLVDTFKPTQPEHVPVRMTDQTTTALIDAISGDKDLVELDEEVLSDEVPKTLSALHDTPGDRSPATAMTQRKAQMVTGVNGVSTGTGSAEDVPTGTDGTVEVTEGTADADEVPTDTQGDAEVPTYTDRLIAGMRQSSILTKRHPASSASEGSDSSHPTSFTLTKSSKSRGRPKVRKQQKASVKKSRMARGKENAAKLVQGTCTSPKSTTSCEAT</sequence>
<dbReference type="PANTHER" id="PTHR31569">
    <property type="entry name" value="SWIM-TYPE DOMAIN-CONTAINING PROTEIN"/>
    <property type="match status" value="1"/>
</dbReference>
<dbReference type="GO" id="GO:0008270">
    <property type="term" value="F:zinc ion binding"/>
    <property type="evidence" value="ECO:0007669"/>
    <property type="project" value="UniProtKB-KW"/>
</dbReference>
<dbReference type="InterPro" id="IPR052579">
    <property type="entry name" value="Zinc_finger_SWIM"/>
</dbReference>
<feature type="compositionally biased region" description="Low complexity" evidence="2">
    <location>
        <begin position="555"/>
        <end position="581"/>
    </location>
</feature>
<dbReference type="InterPro" id="IPR007527">
    <property type="entry name" value="Znf_SWIM"/>
</dbReference>
<dbReference type="PROSITE" id="PS50966">
    <property type="entry name" value="ZF_SWIM"/>
    <property type="match status" value="1"/>
</dbReference>
<comment type="caution">
    <text evidence="4">The sequence shown here is derived from an EMBL/GenBank/DDBJ whole genome shotgun (WGS) entry which is preliminary data.</text>
</comment>
<feature type="compositionally biased region" description="Low complexity" evidence="2">
    <location>
        <begin position="621"/>
        <end position="630"/>
    </location>
</feature>
<keyword evidence="1" id="KW-0479">Metal-binding</keyword>
<feature type="compositionally biased region" description="Basic residues" evidence="2">
    <location>
        <begin position="641"/>
        <end position="663"/>
    </location>
</feature>
<name>A0A6A3PYH7_9STRA</name>
<proteinExistence type="predicted"/>
<dbReference type="PANTHER" id="PTHR31569:SF4">
    <property type="entry name" value="SWIM-TYPE DOMAIN-CONTAINING PROTEIN"/>
    <property type="match status" value="1"/>
</dbReference>
<evidence type="ECO:0000259" key="3">
    <source>
        <dbReference type="PROSITE" id="PS50966"/>
    </source>
</evidence>
<dbReference type="EMBL" id="QXFZ01004228">
    <property type="protein sequence ID" value="KAE9065146.1"/>
    <property type="molecule type" value="Genomic_DNA"/>
</dbReference>
<protein>
    <recommendedName>
        <fullName evidence="3">SWIM-type domain-containing protein</fullName>
    </recommendedName>
</protein>
<organism evidence="4 5">
    <name type="scientific">Phytophthora fragariae</name>
    <dbReference type="NCBI Taxonomy" id="53985"/>
    <lineage>
        <taxon>Eukaryota</taxon>
        <taxon>Sar</taxon>
        <taxon>Stramenopiles</taxon>
        <taxon>Oomycota</taxon>
        <taxon>Peronosporomycetes</taxon>
        <taxon>Peronosporales</taxon>
        <taxon>Peronosporaceae</taxon>
        <taxon>Phytophthora</taxon>
    </lineage>
</organism>
<gene>
    <name evidence="4" type="ORF">PF007_g28948</name>
</gene>
<keyword evidence="1" id="KW-0863">Zinc-finger</keyword>
<dbReference type="AlphaFoldDB" id="A0A6A3PYH7"/>
<feature type="region of interest" description="Disordered" evidence="2">
    <location>
        <begin position="555"/>
        <end position="597"/>
    </location>
</feature>
<evidence type="ECO:0000256" key="2">
    <source>
        <dbReference type="SAM" id="MobiDB-lite"/>
    </source>
</evidence>
<feature type="compositionally biased region" description="Polar residues" evidence="2">
    <location>
        <begin position="631"/>
        <end position="640"/>
    </location>
</feature>
<feature type="compositionally biased region" description="Polar residues" evidence="2">
    <location>
        <begin position="675"/>
        <end position="689"/>
    </location>
</feature>
<evidence type="ECO:0000256" key="1">
    <source>
        <dbReference type="PROSITE-ProRule" id="PRU00325"/>
    </source>
</evidence>
<feature type="region of interest" description="Disordered" evidence="2">
    <location>
        <begin position="611"/>
        <end position="689"/>
    </location>
</feature>
<evidence type="ECO:0000313" key="5">
    <source>
        <dbReference type="Proteomes" id="UP000441208"/>
    </source>
</evidence>
<accession>A0A6A3PYH7</accession>
<evidence type="ECO:0000313" key="4">
    <source>
        <dbReference type="EMBL" id="KAE9065146.1"/>
    </source>
</evidence>
<dbReference type="Proteomes" id="UP000441208">
    <property type="component" value="Unassembled WGS sequence"/>
</dbReference>